<dbReference type="Proteomes" id="UP001218218">
    <property type="component" value="Unassembled WGS sequence"/>
</dbReference>
<evidence type="ECO:0000313" key="3">
    <source>
        <dbReference type="EMBL" id="KAJ7361020.1"/>
    </source>
</evidence>
<dbReference type="Gene3D" id="2.130.10.30">
    <property type="entry name" value="Regulator of chromosome condensation 1/beta-lactamase-inhibitor protein II"/>
    <property type="match status" value="2"/>
</dbReference>
<feature type="repeat" description="RCC1" evidence="2">
    <location>
        <begin position="351"/>
        <end position="405"/>
    </location>
</feature>
<feature type="repeat" description="RCC1" evidence="2">
    <location>
        <begin position="200"/>
        <end position="250"/>
    </location>
</feature>
<reference evidence="3" key="1">
    <citation type="submission" date="2023-03" db="EMBL/GenBank/DDBJ databases">
        <title>Massive genome expansion in bonnet fungi (Mycena s.s.) driven by repeated elements and novel gene families across ecological guilds.</title>
        <authorList>
            <consortium name="Lawrence Berkeley National Laboratory"/>
            <person name="Harder C.B."/>
            <person name="Miyauchi S."/>
            <person name="Viragh M."/>
            <person name="Kuo A."/>
            <person name="Thoen E."/>
            <person name="Andreopoulos B."/>
            <person name="Lu D."/>
            <person name="Skrede I."/>
            <person name="Drula E."/>
            <person name="Henrissat B."/>
            <person name="Morin E."/>
            <person name="Kohler A."/>
            <person name="Barry K."/>
            <person name="LaButti K."/>
            <person name="Morin E."/>
            <person name="Salamov A."/>
            <person name="Lipzen A."/>
            <person name="Mereny Z."/>
            <person name="Hegedus B."/>
            <person name="Baldrian P."/>
            <person name="Stursova M."/>
            <person name="Weitz H."/>
            <person name="Taylor A."/>
            <person name="Grigoriev I.V."/>
            <person name="Nagy L.G."/>
            <person name="Martin F."/>
            <person name="Kauserud H."/>
        </authorList>
    </citation>
    <scope>NUCLEOTIDE SEQUENCE</scope>
    <source>
        <strain evidence="3">CBHHK002</strain>
    </source>
</reference>
<gene>
    <name evidence="3" type="ORF">DFH08DRAFT_363587</name>
</gene>
<dbReference type="Pfam" id="PF13540">
    <property type="entry name" value="RCC1_2"/>
    <property type="match status" value="1"/>
</dbReference>
<dbReference type="PROSITE" id="PS50012">
    <property type="entry name" value="RCC1_3"/>
    <property type="match status" value="3"/>
</dbReference>
<dbReference type="GO" id="GO:0005737">
    <property type="term" value="C:cytoplasm"/>
    <property type="evidence" value="ECO:0007669"/>
    <property type="project" value="TreeGrafter"/>
</dbReference>
<comment type="caution">
    <text evidence="3">The sequence shown here is derived from an EMBL/GenBank/DDBJ whole genome shotgun (WGS) entry which is preliminary data.</text>
</comment>
<keyword evidence="1" id="KW-0677">Repeat</keyword>
<keyword evidence="4" id="KW-1185">Reference proteome</keyword>
<dbReference type="GO" id="GO:0016567">
    <property type="term" value="P:protein ubiquitination"/>
    <property type="evidence" value="ECO:0007669"/>
    <property type="project" value="TreeGrafter"/>
</dbReference>
<dbReference type="SUPFAM" id="SSF50985">
    <property type="entry name" value="RCC1/BLIP-II"/>
    <property type="match status" value="1"/>
</dbReference>
<accession>A0AAD7AJW4</accession>
<evidence type="ECO:0000313" key="4">
    <source>
        <dbReference type="Proteomes" id="UP001218218"/>
    </source>
</evidence>
<dbReference type="EMBL" id="JARIHO010000005">
    <property type="protein sequence ID" value="KAJ7361020.1"/>
    <property type="molecule type" value="Genomic_DNA"/>
</dbReference>
<evidence type="ECO:0000256" key="2">
    <source>
        <dbReference type="PROSITE-ProRule" id="PRU00235"/>
    </source>
</evidence>
<protein>
    <submittedName>
        <fullName evidence="3">Regulator of chromosome condensation 1/beta-lactamase-inhibitor protein II</fullName>
    </submittedName>
</protein>
<dbReference type="InterPro" id="IPR051709">
    <property type="entry name" value="Ub-ligase/GTPase-reg"/>
</dbReference>
<name>A0AAD7AJW4_9AGAR</name>
<dbReference type="PANTHER" id="PTHR45622">
    <property type="entry name" value="UBIQUITIN-PROTEIN LIGASE E3A-RELATED"/>
    <property type="match status" value="1"/>
</dbReference>
<feature type="repeat" description="RCC1" evidence="2">
    <location>
        <begin position="3"/>
        <end position="62"/>
    </location>
</feature>
<evidence type="ECO:0000256" key="1">
    <source>
        <dbReference type="ARBA" id="ARBA00022737"/>
    </source>
</evidence>
<dbReference type="PROSITE" id="PS00626">
    <property type="entry name" value="RCC1_2"/>
    <property type="match status" value="1"/>
</dbReference>
<dbReference type="InterPro" id="IPR009091">
    <property type="entry name" value="RCC1/BLIP-II"/>
</dbReference>
<dbReference type="GO" id="GO:0006511">
    <property type="term" value="P:ubiquitin-dependent protein catabolic process"/>
    <property type="evidence" value="ECO:0007669"/>
    <property type="project" value="TreeGrafter"/>
</dbReference>
<sequence>MPMMLLSAGSNAHGQLSNASLDDSHLFSPCCFSGCSPGTLPAGWKLLHLACGANHTLALLQSSENTITELWGCGDNKSGQLGPSCDDDGQSSVFRPLDLSLEWYGLSGYLPRLIAASWETSYVVLSRQDMPDVLISMGANDFGDLGIGSRVPSAVKDLHILRFDHLSLNGVSVDNDSLIVQSLAAGQHHVVVRLECSAGRFTVGWGTSRHGQLGDVEKPFVSAPALISPAQSDIVSAALGHQHTVFLHSSGNISGIGFNKKRQLDGIDAAARARSVACTWNGTYITTTGDGDAWELLTAGNNASGQLGRDGGELLARAEFPFTSATHQLLQVACGSEHVLASFTVLSSSTTEVWGWGWNEHGNLGVGTTEDVRIPVKIWPREAEQVRSGRVGIWAGSGTSWIVVQ</sequence>
<dbReference type="AlphaFoldDB" id="A0AAD7AJW4"/>
<dbReference type="Pfam" id="PF00415">
    <property type="entry name" value="RCC1"/>
    <property type="match status" value="2"/>
</dbReference>
<dbReference type="InterPro" id="IPR000408">
    <property type="entry name" value="Reg_chr_condens"/>
</dbReference>
<dbReference type="GO" id="GO:0061630">
    <property type="term" value="F:ubiquitin protein ligase activity"/>
    <property type="evidence" value="ECO:0007669"/>
    <property type="project" value="TreeGrafter"/>
</dbReference>
<proteinExistence type="predicted"/>
<organism evidence="3 4">
    <name type="scientific">Mycena albidolilacea</name>
    <dbReference type="NCBI Taxonomy" id="1033008"/>
    <lineage>
        <taxon>Eukaryota</taxon>
        <taxon>Fungi</taxon>
        <taxon>Dikarya</taxon>
        <taxon>Basidiomycota</taxon>
        <taxon>Agaricomycotina</taxon>
        <taxon>Agaricomycetes</taxon>
        <taxon>Agaricomycetidae</taxon>
        <taxon>Agaricales</taxon>
        <taxon>Marasmiineae</taxon>
        <taxon>Mycenaceae</taxon>
        <taxon>Mycena</taxon>
    </lineage>
</organism>
<dbReference type="PANTHER" id="PTHR45622:SF70">
    <property type="entry name" value="SECRETION-REGULATING GUANINE NUCLEOTIDE EXCHANGE FACTOR"/>
    <property type="match status" value="1"/>
</dbReference>